<keyword evidence="4" id="KW-1185">Reference proteome</keyword>
<dbReference type="GO" id="GO:0030681">
    <property type="term" value="C:multimeric ribonuclease P complex"/>
    <property type="evidence" value="ECO:0007669"/>
    <property type="project" value="TreeGrafter"/>
</dbReference>
<dbReference type="SUPFAM" id="SSF160350">
    <property type="entry name" value="Rnp2-like"/>
    <property type="match status" value="1"/>
</dbReference>
<dbReference type="GO" id="GO:0001682">
    <property type="term" value="P:tRNA 5'-leader removal"/>
    <property type="evidence" value="ECO:0007669"/>
    <property type="project" value="TreeGrafter"/>
</dbReference>
<accession>A0A8H7PEE8</accession>
<dbReference type="Gene3D" id="3.30.70.3250">
    <property type="entry name" value="Ribonuclease P, Pop5 subunit"/>
    <property type="match status" value="1"/>
</dbReference>
<feature type="domain" description="Ribonucleases P/MRP subunit Pop8-like" evidence="2">
    <location>
        <begin position="21"/>
        <end position="94"/>
    </location>
</feature>
<reference evidence="3" key="1">
    <citation type="submission" date="2020-12" db="EMBL/GenBank/DDBJ databases">
        <title>Metabolic potential, ecology and presence of endohyphal bacteria is reflected in genomic diversity of Mucoromycotina.</title>
        <authorList>
            <person name="Muszewska A."/>
            <person name="Okrasinska A."/>
            <person name="Steczkiewicz K."/>
            <person name="Drgas O."/>
            <person name="Orlowska M."/>
            <person name="Perlinska-Lenart U."/>
            <person name="Aleksandrzak-Piekarczyk T."/>
            <person name="Szatraj K."/>
            <person name="Zielenkiewicz U."/>
            <person name="Pilsyk S."/>
            <person name="Malc E."/>
            <person name="Mieczkowski P."/>
            <person name="Kruszewska J.S."/>
            <person name="Biernat P."/>
            <person name="Pawlowska J."/>
        </authorList>
    </citation>
    <scope>NUCLEOTIDE SEQUENCE</scope>
    <source>
        <strain evidence="3">WA0000067209</strain>
    </source>
</reference>
<comment type="caution">
    <text evidence="3">The sequence shown here is derived from an EMBL/GenBank/DDBJ whole genome shotgun (WGS) entry which is preliminary data.</text>
</comment>
<dbReference type="InterPro" id="IPR049128">
    <property type="entry name" value="Pop8-like_dom"/>
</dbReference>
<dbReference type="Pfam" id="PF20976">
    <property type="entry name" value="Pop8"/>
    <property type="match status" value="1"/>
</dbReference>
<evidence type="ECO:0000313" key="4">
    <source>
        <dbReference type="Proteomes" id="UP000654370"/>
    </source>
</evidence>
<dbReference type="GO" id="GO:0005730">
    <property type="term" value="C:nucleolus"/>
    <property type="evidence" value="ECO:0007669"/>
    <property type="project" value="TreeGrafter"/>
</dbReference>
<dbReference type="InterPro" id="IPR038085">
    <property type="entry name" value="Rnp2-like_sf"/>
</dbReference>
<evidence type="ECO:0000256" key="1">
    <source>
        <dbReference type="ARBA" id="ARBA00022694"/>
    </source>
</evidence>
<protein>
    <recommendedName>
        <fullName evidence="2">Ribonucleases P/MRP subunit Pop8-like domain-containing protein</fullName>
    </recommendedName>
</protein>
<evidence type="ECO:0000313" key="3">
    <source>
        <dbReference type="EMBL" id="KAG2172422.1"/>
    </source>
</evidence>
<dbReference type="GO" id="GO:0033204">
    <property type="term" value="F:ribonuclease P RNA binding"/>
    <property type="evidence" value="ECO:0007669"/>
    <property type="project" value="TreeGrafter"/>
</dbReference>
<proteinExistence type="predicted"/>
<keyword evidence="1" id="KW-0819">tRNA processing</keyword>
<dbReference type="PANTHER" id="PTHR15441:SF1">
    <property type="entry name" value="RIBONUCLEASE P PROTEIN SUBUNIT P14"/>
    <property type="match status" value="1"/>
</dbReference>
<name>A0A8H7PEE8_MORIS</name>
<evidence type="ECO:0000259" key="2">
    <source>
        <dbReference type="Pfam" id="PF20976"/>
    </source>
</evidence>
<dbReference type="Proteomes" id="UP000654370">
    <property type="component" value="Unassembled WGS sequence"/>
</dbReference>
<dbReference type="OrthoDB" id="2262258at2759"/>
<dbReference type="AlphaFoldDB" id="A0A8H7PEE8"/>
<dbReference type="PANTHER" id="PTHR15441">
    <property type="entry name" value="RIBONUCLEASE P PROTEIN SUBUNIT P14"/>
    <property type="match status" value="1"/>
</dbReference>
<dbReference type="EMBL" id="JAEPQZ010000017">
    <property type="protein sequence ID" value="KAG2172422.1"/>
    <property type="molecule type" value="Genomic_DNA"/>
</dbReference>
<gene>
    <name evidence="3" type="ORF">INT43_004964</name>
</gene>
<organism evidence="3 4">
    <name type="scientific">Mortierella isabellina</name>
    <name type="common">Filamentous fungus</name>
    <name type="synonym">Umbelopsis isabellina</name>
    <dbReference type="NCBI Taxonomy" id="91625"/>
    <lineage>
        <taxon>Eukaryota</taxon>
        <taxon>Fungi</taxon>
        <taxon>Fungi incertae sedis</taxon>
        <taxon>Mucoromycota</taxon>
        <taxon>Mucoromycotina</taxon>
        <taxon>Umbelopsidomycetes</taxon>
        <taxon>Umbelopsidales</taxon>
        <taxon>Umbelopsidaceae</taxon>
        <taxon>Umbelopsis</taxon>
    </lineage>
</organism>
<sequence>MSDNATLAASGIWKRTIAVDDWHYMKFSVASSDNLNGGMEELAVRMQIAHVLEAGFGIVGSSAHIDVLQWNSTAHTGILRVSHSESAAVWNALSMATFKVDGKLCTFRIIDSSAHLISLSSNSRQYTF</sequence>